<gene>
    <name evidence="2" type="ORF">PCOR1329_LOCUS79357</name>
</gene>
<evidence type="ECO:0000256" key="1">
    <source>
        <dbReference type="SAM" id="MobiDB-lite"/>
    </source>
</evidence>
<keyword evidence="3" id="KW-1185">Reference proteome</keyword>
<dbReference type="EMBL" id="CAUYUJ010021135">
    <property type="protein sequence ID" value="CAK0902895.1"/>
    <property type="molecule type" value="Genomic_DNA"/>
</dbReference>
<reference evidence="2" key="1">
    <citation type="submission" date="2023-10" db="EMBL/GenBank/DDBJ databases">
        <authorList>
            <person name="Chen Y."/>
            <person name="Shah S."/>
            <person name="Dougan E. K."/>
            <person name="Thang M."/>
            <person name="Chan C."/>
        </authorList>
    </citation>
    <scope>NUCLEOTIDE SEQUENCE [LARGE SCALE GENOMIC DNA]</scope>
</reference>
<proteinExistence type="predicted"/>
<evidence type="ECO:0000313" key="2">
    <source>
        <dbReference type="EMBL" id="CAK0902895.1"/>
    </source>
</evidence>
<feature type="region of interest" description="Disordered" evidence="1">
    <location>
        <begin position="1"/>
        <end position="150"/>
    </location>
</feature>
<evidence type="ECO:0000313" key="3">
    <source>
        <dbReference type="Proteomes" id="UP001189429"/>
    </source>
</evidence>
<accession>A0ABN9XSC5</accession>
<name>A0ABN9XSC5_9DINO</name>
<comment type="caution">
    <text evidence="2">The sequence shown here is derived from an EMBL/GenBank/DDBJ whole genome shotgun (WGS) entry which is preliminary data.</text>
</comment>
<sequence length="150" mass="15053">MFDGVVPPAAASADAGAGSAAPGELPGRPAGSPPALASEGALAGRPLEQKGGGGRPLYECLAESEETDTDGVLQGRPGQPGAASGPPRAAEGLPGQAFGERESDTLAVPQDGQCGCRGPPRRPRGPTKQACVPSWRPSPWKRAPTSGRPR</sequence>
<feature type="compositionally biased region" description="Low complexity" evidence="1">
    <location>
        <begin position="1"/>
        <end position="23"/>
    </location>
</feature>
<protein>
    <submittedName>
        <fullName evidence="2">Uncharacterized protein</fullName>
    </submittedName>
</protein>
<dbReference type="Proteomes" id="UP001189429">
    <property type="component" value="Unassembled WGS sequence"/>
</dbReference>
<organism evidence="2 3">
    <name type="scientific">Prorocentrum cordatum</name>
    <dbReference type="NCBI Taxonomy" id="2364126"/>
    <lineage>
        <taxon>Eukaryota</taxon>
        <taxon>Sar</taxon>
        <taxon>Alveolata</taxon>
        <taxon>Dinophyceae</taxon>
        <taxon>Prorocentrales</taxon>
        <taxon>Prorocentraceae</taxon>
        <taxon>Prorocentrum</taxon>
    </lineage>
</organism>